<dbReference type="AlphaFoldDB" id="A0A017HJA0"/>
<dbReference type="Gene3D" id="3.20.20.410">
    <property type="entry name" value="Protein of unknown function UPF0759"/>
    <property type="match status" value="1"/>
</dbReference>
<dbReference type="HOGENOM" id="CLU_046519_3_1_5"/>
<evidence type="ECO:0000313" key="1">
    <source>
        <dbReference type="EMBL" id="EYD74238.1"/>
    </source>
</evidence>
<name>A0A017HJA0_9RHOB</name>
<dbReference type="OrthoDB" id="9780310at2"/>
<dbReference type="InterPro" id="IPR002763">
    <property type="entry name" value="DUF72"/>
</dbReference>
<dbReference type="PATRIC" id="fig|442562.3.peg.4229"/>
<evidence type="ECO:0000313" key="2">
    <source>
        <dbReference type="Proteomes" id="UP000019666"/>
    </source>
</evidence>
<dbReference type="PANTHER" id="PTHR30348">
    <property type="entry name" value="UNCHARACTERIZED PROTEIN YECE"/>
    <property type="match status" value="1"/>
</dbReference>
<gene>
    <name evidence="1" type="ORF">Rumeso_04295</name>
</gene>
<reference evidence="1 2" key="1">
    <citation type="submission" date="2013-02" db="EMBL/GenBank/DDBJ databases">
        <authorList>
            <person name="Fiebig A."/>
            <person name="Goeker M."/>
            <person name="Klenk H.-P.P."/>
        </authorList>
    </citation>
    <scope>NUCLEOTIDE SEQUENCE [LARGE SCALE GENOMIC DNA]</scope>
    <source>
        <strain evidence="1 2">DSM 19309</strain>
    </source>
</reference>
<dbReference type="Pfam" id="PF01904">
    <property type="entry name" value="DUF72"/>
    <property type="match status" value="1"/>
</dbReference>
<keyword evidence="2" id="KW-1185">Reference proteome</keyword>
<dbReference type="EMBL" id="AOSK01000120">
    <property type="protein sequence ID" value="EYD74238.1"/>
    <property type="molecule type" value="Genomic_DNA"/>
</dbReference>
<dbReference type="RefSeq" id="WP_037283795.1">
    <property type="nucleotide sequence ID" value="NZ_KK088626.1"/>
</dbReference>
<dbReference type="SUPFAM" id="SSF117396">
    <property type="entry name" value="TM1631-like"/>
    <property type="match status" value="1"/>
</dbReference>
<dbReference type="STRING" id="442562.Rumeso_04295"/>
<dbReference type="PANTHER" id="PTHR30348:SF14">
    <property type="entry name" value="BLR8050 PROTEIN"/>
    <property type="match status" value="1"/>
</dbReference>
<accession>A0A017HJA0</accession>
<organism evidence="1 2">
    <name type="scientific">Rubellimicrobium mesophilum DSM 19309</name>
    <dbReference type="NCBI Taxonomy" id="442562"/>
    <lineage>
        <taxon>Bacteria</taxon>
        <taxon>Pseudomonadati</taxon>
        <taxon>Pseudomonadota</taxon>
        <taxon>Alphaproteobacteria</taxon>
        <taxon>Rhodobacterales</taxon>
        <taxon>Roseobacteraceae</taxon>
        <taxon>Rubellimicrobium</taxon>
    </lineage>
</organism>
<protein>
    <recommendedName>
        <fullName evidence="3">DUF72 domain-containing protein</fullName>
    </recommendedName>
</protein>
<comment type="caution">
    <text evidence="1">The sequence shown here is derived from an EMBL/GenBank/DDBJ whole genome shotgun (WGS) entry which is preliminary data.</text>
</comment>
<dbReference type="InterPro" id="IPR036520">
    <property type="entry name" value="UPF0759_sf"/>
</dbReference>
<sequence>MSTSIRLGTAGWNVPKEHATAFPMTGSHLERYAQVFSAVEINSSFYRPHRRVTYERWAASVPETFRFAVKVPGIITHQRRLKGAGEPLERFLSEVSGLGWKLGPLLLQLPPSLAFEPEVAGLFMQDLRQRVTGHVACEPRHRSWFTPQVESLLEGLRIGRVAADPAPAPNGDRTGGWSGLAYVRLHGSPRVYYSSYSDEAIHAIMTQLGLRAAEGGECWCVFDNTAAFAATGNALTARRRLR</sequence>
<evidence type="ECO:0008006" key="3">
    <source>
        <dbReference type="Google" id="ProtNLM"/>
    </source>
</evidence>
<dbReference type="Proteomes" id="UP000019666">
    <property type="component" value="Unassembled WGS sequence"/>
</dbReference>
<proteinExistence type="predicted"/>